<dbReference type="AlphaFoldDB" id="A0A917A8B9"/>
<name>A0A917A8B9_9STRE</name>
<proteinExistence type="predicted"/>
<dbReference type="Proteomes" id="UP000660801">
    <property type="component" value="Unassembled WGS sequence"/>
</dbReference>
<evidence type="ECO:0000313" key="1">
    <source>
        <dbReference type="EMBL" id="GGE30380.1"/>
    </source>
</evidence>
<gene>
    <name evidence="1" type="ORF">GCM10011510_09520</name>
</gene>
<sequence>MVGSLLLSLVVRDSFLNTDERYASYSSVSFYQVMDDLTEMGGHVRLSTVQCLWV</sequence>
<dbReference type="EMBL" id="BMJN01000012">
    <property type="protein sequence ID" value="GGE30380.1"/>
    <property type="molecule type" value="Genomic_DNA"/>
</dbReference>
<accession>A0A917A8B9</accession>
<reference evidence="1" key="1">
    <citation type="journal article" date="2014" name="Int. J. Syst. Evol. Microbiol.">
        <title>Complete genome sequence of Corynebacterium casei LMG S-19264T (=DSM 44701T), isolated from a smear-ripened cheese.</title>
        <authorList>
            <consortium name="US DOE Joint Genome Institute (JGI-PGF)"/>
            <person name="Walter F."/>
            <person name="Albersmeier A."/>
            <person name="Kalinowski J."/>
            <person name="Ruckert C."/>
        </authorList>
    </citation>
    <scope>NUCLEOTIDE SEQUENCE</scope>
    <source>
        <strain evidence="1">CGMCC 1.15533</strain>
    </source>
</reference>
<reference evidence="1" key="2">
    <citation type="submission" date="2020-09" db="EMBL/GenBank/DDBJ databases">
        <authorList>
            <person name="Sun Q."/>
            <person name="Zhou Y."/>
        </authorList>
    </citation>
    <scope>NUCLEOTIDE SEQUENCE</scope>
    <source>
        <strain evidence="1">CGMCC 1.15533</strain>
    </source>
</reference>
<protein>
    <submittedName>
        <fullName evidence="1">Uncharacterized protein</fullName>
    </submittedName>
</protein>
<evidence type="ECO:0000313" key="2">
    <source>
        <dbReference type="Proteomes" id="UP000660801"/>
    </source>
</evidence>
<comment type="caution">
    <text evidence="1">The sequence shown here is derived from an EMBL/GenBank/DDBJ whole genome shotgun (WGS) entry which is preliminary data.</text>
</comment>
<organism evidence="1 2">
    <name type="scientific">Streptococcus himalayensis</name>
    <dbReference type="NCBI Taxonomy" id="1888195"/>
    <lineage>
        <taxon>Bacteria</taxon>
        <taxon>Bacillati</taxon>
        <taxon>Bacillota</taxon>
        <taxon>Bacilli</taxon>
        <taxon>Lactobacillales</taxon>
        <taxon>Streptococcaceae</taxon>
        <taxon>Streptococcus</taxon>
    </lineage>
</organism>
<keyword evidence="2" id="KW-1185">Reference proteome</keyword>